<sequence>MTQARAALDWRSTRRQHPPLLSLVAADTRGTAPAAHPAGTGVLHADGRAGSASTGPSVTPVPVAARQTGGGTRPAAPMPTSWPPPVPPHPALAFSPHRFQGAPARVSSVSPVSSFPPTPGFLKTQAKPVGGGKSTQVALARGAAFLQRIPTPKRCLPGPRLPGPSPYLAPRGRGPQTRRGAPPLGAGTLLRLLHPPELCVSSTSLPRAGAWGGSSTPRPSPLRGKSEGGVRWRGEAGGGEGRGGEAGRE</sequence>
<reference evidence="2 3" key="1">
    <citation type="journal article" date="2020" name="Nature">
        <title>Six reference-quality genomes reveal evolution of bat adaptations.</title>
        <authorList>
            <person name="Jebb D."/>
            <person name="Huang Z."/>
            <person name="Pippel M."/>
            <person name="Hughes G.M."/>
            <person name="Lavrichenko K."/>
            <person name="Devanna P."/>
            <person name="Winkler S."/>
            <person name="Jermiin L.S."/>
            <person name="Skirmuntt E.C."/>
            <person name="Katzourakis A."/>
            <person name="Burkitt-Gray L."/>
            <person name="Ray D.A."/>
            <person name="Sullivan K.A.M."/>
            <person name="Roscito J.G."/>
            <person name="Kirilenko B.M."/>
            <person name="Davalos L.M."/>
            <person name="Corthals A.P."/>
            <person name="Power M.L."/>
            <person name="Jones G."/>
            <person name="Ransome R.D."/>
            <person name="Dechmann D.K.N."/>
            <person name="Locatelli A.G."/>
            <person name="Puechmaille S.J."/>
            <person name="Fedrigo O."/>
            <person name="Jarvis E.D."/>
            <person name="Hiller M."/>
            <person name="Vernes S.C."/>
            <person name="Myers E.W."/>
            <person name="Teeling E.C."/>
        </authorList>
    </citation>
    <scope>NUCLEOTIDE SEQUENCE [LARGE SCALE GENOMIC DNA]</scope>
    <source>
        <strain evidence="2">MRouAeg1</strain>
        <tissue evidence="2">Muscle</tissue>
    </source>
</reference>
<comment type="caution">
    <text evidence="2">The sequence shown here is derived from an EMBL/GenBank/DDBJ whole genome shotgun (WGS) entry which is preliminary data.</text>
</comment>
<dbReference type="AlphaFoldDB" id="A0A7J8KBR0"/>
<feature type="region of interest" description="Disordered" evidence="1">
    <location>
        <begin position="201"/>
        <end position="249"/>
    </location>
</feature>
<name>A0A7J8KBR0_ROUAE</name>
<feature type="compositionally biased region" description="Basic and acidic residues" evidence="1">
    <location>
        <begin position="224"/>
        <end position="234"/>
    </location>
</feature>
<gene>
    <name evidence="2" type="ORF">HJG63_008058</name>
</gene>
<evidence type="ECO:0000256" key="1">
    <source>
        <dbReference type="SAM" id="MobiDB-lite"/>
    </source>
</evidence>
<dbReference type="EMBL" id="JACASE010000001">
    <property type="protein sequence ID" value="KAF6506272.1"/>
    <property type="molecule type" value="Genomic_DNA"/>
</dbReference>
<proteinExistence type="predicted"/>
<dbReference type="Proteomes" id="UP000593571">
    <property type="component" value="Unassembled WGS sequence"/>
</dbReference>
<feature type="region of interest" description="Disordered" evidence="1">
    <location>
        <begin position="46"/>
        <end position="96"/>
    </location>
</feature>
<evidence type="ECO:0000313" key="2">
    <source>
        <dbReference type="EMBL" id="KAF6506272.1"/>
    </source>
</evidence>
<keyword evidence="3" id="KW-1185">Reference proteome</keyword>
<protein>
    <submittedName>
        <fullName evidence="2">Uncharacterized protein</fullName>
    </submittedName>
</protein>
<feature type="compositionally biased region" description="Pro residues" evidence="1">
    <location>
        <begin position="76"/>
        <end position="90"/>
    </location>
</feature>
<evidence type="ECO:0000313" key="3">
    <source>
        <dbReference type="Proteomes" id="UP000593571"/>
    </source>
</evidence>
<accession>A0A7J8KBR0</accession>
<organism evidence="2 3">
    <name type="scientific">Rousettus aegyptiacus</name>
    <name type="common">Egyptian fruit bat</name>
    <name type="synonym">Pteropus aegyptiacus</name>
    <dbReference type="NCBI Taxonomy" id="9407"/>
    <lineage>
        <taxon>Eukaryota</taxon>
        <taxon>Metazoa</taxon>
        <taxon>Chordata</taxon>
        <taxon>Craniata</taxon>
        <taxon>Vertebrata</taxon>
        <taxon>Euteleostomi</taxon>
        <taxon>Mammalia</taxon>
        <taxon>Eutheria</taxon>
        <taxon>Laurasiatheria</taxon>
        <taxon>Chiroptera</taxon>
        <taxon>Yinpterochiroptera</taxon>
        <taxon>Pteropodoidea</taxon>
        <taxon>Pteropodidae</taxon>
        <taxon>Rousettinae</taxon>
        <taxon>Rousettus</taxon>
    </lineage>
</organism>